<sequence length="109" mass="11244">MIRVVYAATEPLSNLYTPAGPLGGSTATLGVLISPLIQNALIFIGLTSFLAAIIAGFNYITSQGDKGKVQQATNMLNYALIGLVLAVSAFVITKIVGAIGGFDFLNPGI</sequence>
<dbReference type="Proteomes" id="UP000177390">
    <property type="component" value="Unassembled WGS sequence"/>
</dbReference>
<keyword evidence="1" id="KW-0472">Membrane</keyword>
<organism evidence="2 3">
    <name type="scientific">Candidatus Collierbacteria bacterium RIFCSPHIGHO2_02_FULL_49_10</name>
    <dbReference type="NCBI Taxonomy" id="1817723"/>
    <lineage>
        <taxon>Bacteria</taxon>
        <taxon>Candidatus Collieribacteriota</taxon>
    </lineage>
</organism>
<evidence type="ECO:0000313" key="3">
    <source>
        <dbReference type="Proteomes" id="UP000177390"/>
    </source>
</evidence>
<dbReference type="InterPro" id="IPR043993">
    <property type="entry name" value="T4SS_pilin"/>
</dbReference>
<evidence type="ECO:0000313" key="2">
    <source>
        <dbReference type="EMBL" id="OGD71950.1"/>
    </source>
</evidence>
<protein>
    <submittedName>
        <fullName evidence="2">Uncharacterized protein</fullName>
    </submittedName>
</protein>
<dbReference type="Pfam" id="PF18895">
    <property type="entry name" value="T4SS_pilin"/>
    <property type="match status" value="1"/>
</dbReference>
<accession>A0A1F5EX57</accession>
<reference evidence="2 3" key="1">
    <citation type="journal article" date="2016" name="Nat. Commun.">
        <title>Thousands of microbial genomes shed light on interconnected biogeochemical processes in an aquifer system.</title>
        <authorList>
            <person name="Anantharaman K."/>
            <person name="Brown C.T."/>
            <person name="Hug L.A."/>
            <person name="Sharon I."/>
            <person name="Castelle C.J."/>
            <person name="Probst A.J."/>
            <person name="Thomas B.C."/>
            <person name="Singh A."/>
            <person name="Wilkins M.J."/>
            <person name="Karaoz U."/>
            <person name="Brodie E.L."/>
            <person name="Williams K.H."/>
            <person name="Hubbard S.S."/>
            <person name="Banfield J.F."/>
        </authorList>
    </citation>
    <scope>NUCLEOTIDE SEQUENCE [LARGE SCALE GENOMIC DNA]</scope>
</reference>
<feature type="transmembrane region" description="Helical" evidence="1">
    <location>
        <begin position="36"/>
        <end position="57"/>
    </location>
</feature>
<keyword evidence="1" id="KW-0812">Transmembrane</keyword>
<keyword evidence="1" id="KW-1133">Transmembrane helix</keyword>
<gene>
    <name evidence="2" type="ORF">A3D09_03650</name>
</gene>
<dbReference type="AlphaFoldDB" id="A0A1F5EX57"/>
<evidence type="ECO:0000256" key="1">
    <source>
        <dbReference type="SAM" id="Phobius"/>
    </source>
</evidence>
<comment type="caution">
    <text evidence="2">The sequence shown here is derived from an EMBL/GenBank/DDBJ whole genome shotgun (WGS) entry which is preliminary data.</text>
</comment>
<proteinExistence type="predicted"/>
<name>A0A1F5EX57_9BACT</name>
<dbReference type="EMBL" id="MFAH01000011">
    <property type="protein sequence ID" value="OGD71950.1"/>
    <property type="molecule type" value="Genomic_DNA"/>
</dbReference>
<feature type="transmembrane region" description="Helical" evidence="1">
    <location>
        <begin position="78"/>
        <end position="102"/>
    </location>
</feature>